<dbReference type="PROSITE" id="PS51751">
    <property type="entry name" value="EXPERA"/>
    <property type="match status" value="1"/>
</dbReference>
<dbReference type="RefSeq" id="XP_002849318.1">
    <property type="nucleotide sequence ID" value="XM_002849272.1"/>
</dbReference>
<proteinExistence type="predicted"/>
<keyword evidence="9" id="KW-1185">Reference proteome</keyword>
<keyword evidence="3 5" id="KW-1133">Transmembrane helix</keyword>
<dbReference type="VEuPathDB" id="FungiDB:MCYG_02252"/>
<keyword evidence="4 5" id="KW-0472">Membrane</keyword>
<dbReference type="GO" id="GO:0005789">
    <property type="term" value="C:endoplasmic reticulum membrane"/>
    <property type="evidence" value="ECO:0007669"/>
    <property type="project" value="UniProtKB-SubCell"/>
</dbReference>
<evidence type="ECO:0000256" key="6">
    <source>
        <dbReference type="SAM" id="Phobius"/>
    </source>
</evidence>
<evidence type="ECO:0000313" key="9">
    <source>
        <dbReference type="Proteomes" id="UP000002035"/>
    </source>
</evidence>
<dbReference type="PANTHER" id="PTHR31204:SF1">
    <property type="entry name" value="SIGMA INTRACELLULAR RECEPTOR 2"/>
    <property type="match status" value="1"/>
</dbReference>
<dbReference type="eggNOG" id="KOG0012">
    <property type="taxonomic scope" value="Eukaryota"/>
</dbReference>
<feature type="transmembrane region" description="Helical" evidence="6">
    <location>
        <begin position="21"/>
        <end position="40"/>
    </location>
</feature>
<dbReference type="HOGENOM" id="CLU_086812_2_1_1"/>
<evidence type="ECO:0000256" key="5">
    <source>
        <dbReference type="PROSITE-ProRule" id="PRU01087"/>
    </source>
</evidence>
<feature type="domain" description="EXPERA" evidence="7">
    <location>
        <begin position="22"/>
        <end position="160"/>
    </location>
</feature>
<evidence type="ECO:0000259" key="7">
    <source>
        <dbReference type="PROSITE" id="PS51751"/>
    </source>
</evidence>
<protein>
    <recommendedName>
        <fullName evidence="7">EXPERA domain-containing protein</fullName>
    </recommendedName>
</protein>
<dbReference type="STRING" id="554155.C5FFI6"/>
<keyword evidence="2 5" id="KW-0812">Transmembrane</keyword>
<accession>C5FFI6</accession>
<dbReference type="GeneID" id="9226310"/>
<dbReference type="EMBL" id="DS995702">
    <property type="protein sequence ID" value="EEQ29433.1"/>
    <property type="molecule type" value="Genomic_DNA"/>
</dbReference>
<organism evidence="8 9">
    <name type="scientific">Arthroderma otae (strain ATCC MYA-4605 / CBS 113480)</name>
    <name type="common">Microsporum canis</name>
    <dbReference type="NCBI Taxonomy" id="554155"/>
    <lineage>
        <taxon>Eukaryota</taxon>
        <taxon>Fungi</taxon>
        <taxon>Dikarya</taxon>
        <taxon>Ascomycota</taxon>
        <taxon>Pezizomycotina</taxon>
        <taxon>Eurotiomycetes</taxon>
        <taxon>Eurotiomycetidae</taxon>
        <taxon>Onygenales</taxon>
        <taxon>Arthrodermataceae</taxon>
        <taxon>Microsporum</taxon>
    </lineage>
</organism>
<dbReference type="OMA" id="EFKDPMV"/>
<dbReference type="Proteomes" id="UP000002035">
    <property type="component" value="Unassembled WGS sequence"/>
</dbReference>
<name>C5FFI6_ARTOC</name>
<evidence type="ECO:0000256" key="3">
    <source>
        <dbReference type="ARBA" id="ARBA00022989"/>
    </source>
</evidence>
<dbReference type="PANTHER" id="PTHR31204">
    <property type="entry name" value="SIGMA INTRACELLULAR RECEPTOR 2"/>
    <property type="match status" value="1"/>
</dbReference>
<dbReference type="Pfam" id="PF05241">
    <property type="entry name" value="EBP"/>
    <property type="match status" value="1"/>
</dbReference>
<evidence type="ECO:0000256" key="4">
    <source>
        <dbReference type="ARBA" id="ARBA00023136"/>
    </source>
</evidence>
<gene>
    <name evidence="8" type="ORF">MCYG_02252</name>
</gene>
<dbReference type="OrthoDB" id="433124at2759"/>
<dbReference type="InterPro" id="IPR033118">
    <property type="entry name" value="EXPERA"/>
</dbReference>
<evidence type="ECO:0000256" key="1">
    <source>
        <dbReference type="ARBA" id="ARBA00004141"/>
    </source>
</evidence>
<evidence type="ECO:0000256" key="2">
    <source>
        <dbReference type="ARBA" id="ARBA00022692"/>
    </source>
</evidence>
<dbReference type="AlphaFoldDB" id="C5FFI6"/>
<comment type="subcellular location">
    <subcellularLocation>
        <location evidence="1">Membrane</location>
        <topology evidence="1">Multi-pass membrane protein</topology>
    </subcellularLocation>
</comment>
<evidence type="ECO:0000313" key="8">
    <source>
        <dbReference type="EMBL" id="EEQ29433.1"/>
    </source>
</evidence>
<sequence>MAGSKNHARGQKQNGPSWRRNLDYVYASFFILHIVIMFMVDLVPLYPLALKPAFLDDIRSFYINTYHDKFFIDPPAWFGSYLAMELVYHVPASVINASKLLYTIDDSSAPLHVLVWAIQTFITTLTCVVEVWSWIDRTTDQKMNISLLYVPYMIFGKLILNSIPSMIPNEAKRIVAGLVGLDMFSRLQTSLNKLKRD</sequence>
<feature type="transmembrane region" description="Helical" evidence="6">
    <location>
        <begin position="113"/>
        <end position="135"/>
    </location>
</feature>
<dbReference type="InterPro" id="IPR051987">
    <property type="entry name" value="Sigma-2_receptor-like"/>
</dbReference>
<reference evidence="9" key="1">
    <citation type="journal article" date="2012" name="MBio">
        <title>Comparative genome analysis of Trichophyton rubrum and related dermatophytes reveals candidate genes involved in infection.</title>
        <authorList>
            <person name="Martinez D.A."/>
            <person name="Oliver B.G."/>
            <person name="Graeser Y."/>
            <person name="Goldberg J.M."/>
            <person name="Li W."/>
            <person name="Martinez-Rossi N.M."/>
            <person name="Monod M."/>
            <person name="Shelest E."/>
            <person name="Barton R.C."/>
            <person name="Birch E."/>
            <person name="Brakhage A.A."/>
            <person name="Chen Z."/>
            <person name="Gurr S.J."/>
            <person name="Heiman D."/>
            <person name="Heitman J."/>
            <person name="Kosti I."/>
            <person name="Rossi A."/>
            <person name="Saif S."/>
            <person name="Samalova M."/>
            <person name="Saunders C.W."/>
            <person name="Shea T."/>
            <person name="Summerbell R.C."/>
            <person name="Xu J."/>
            <person name="Young S."/>
            <person name="Zeng Q."/>
            <person name="Birren B.W."/>
            <person name="Cuomo C.A."/>
            <person name="White T.C."/>
        </authorList>
    </citation>
    <scope>NUCLEOTIDE SEQUENCE [LARGE SCALE GENOMIC DNA]</scope>
    <source>
        <strain evidence="9">ATCC MYA-4605 / CBS 113480</strain>
    </source>
</reference>